<dbReference type="OrthoDB" id="6407410at2759"/>
<evidence type="ECO:0000256" key="4">
    <source>
        <dbReference type="RuleBase" id="RU110713"/>
    </source>
</evidence>
<dbReference type="InterPro" id="IPR004910">
    <property type="entry name" value="Yippee/Mis18/Cereblon"/>
</dbReference>
<evidence type="ECO:0000313" key="7">
    <source>
        <dbReference type="Proteomes" id="UP000785679"/>
    </source>
</evidence>
<dbReference type="GO" id="GO:0046872">
    <property type="term" value="F:metal ion binding"/>
    <property type="evidence" value="ECO:0007669"/>
    <property type="project" value="UniProtKB-KW"/>
</dbReference>
<keyword evidence="7" id="KW-1185">Reference proteome</keyword>
<organism evidence="6 7">
    <name type="scientific">Halteria grandinella</name>
    <dbReference type="NCBI Taxonomy" id="5974"/>
    <lineage>
        <taxon>Eukaryota</taxon>
        <taxon>Sar</taxon>
        <taxon>Alveolata</taxon>
        <taxon>Ciliophora</taxon>
        <taxon>Intramacronucleata</taxon>
        <taxon>Spirotrichea</taxon>
        <taxon>Stichotrichia</taxon>
        <taxon>Sporadotrichida</taxon>
        <taxon>Halteriidae</taxon>
        <taxon>Halteria</taxon>
    </lineage>
</organism>
<feature type="domain" description="Yippee" evidence="5">
    <location>
        <begin position="14"/>
        <end position="108"/>
    </location>
</feature>
<dbReference type="PROSITE" id="PS51792">
    <property type="entry name" value="YIPPEE"/>
    <property type="match status" value="1"/>
</dbReference>
<gene>
    <name evidence="6" type="ORF">FGO68_gene15634</name>
</gene>
<proteinExistence type="inferred from homology"/>
<dbReference type="InterPro" id="IPR034751">
    <property type="entry name" value="Yippee"/>
</dbReference>
<accession>A0A8J8P505</accession>
<comment type="caution">
    <text evidence="6">The sequence shown here is derived from an EMBL/GenBank/DDBJ whole genome shotgun (WGS) entry which is preliminary data.</text>
</comment>
<evidence type="ECO:0000256" key="1">
    <source>
        <dbReference type="ARBA" id="ARBA00005613"/>
    </source>
</evidence>
<keyword evidence="3" id="KW-0862">Zinc</keyword>
<dbReference type="InterPro" id="IPR039058">
    <property type="entry name" value="Yippee_fam"/>
</dbReference>
<name>A0A8J8P505_HALGN</name>
<dbReference type="AlphaFoldDB" id="A0A8J8P505"/>
<sequence>MGFLPIEHLDLKEYKMSCKYCLVPLFYTFEIISHDYKCKNGKAFFVALVRNVILGDTYTTTLTSGKVDLANIYCVNCHNELGFKYIKTYVDQNSFKQERFMVDCSKVT</sequence>
<protein>
    <recommendedName>
        <fullName evidence="4">Protein yippee-like</fullName>
    </recommendedName>
</protein>
<evidence type="ECO:0000313" key="6">
    <source>
        <dbReference type="EMBL" id="TNV87541.1"/>
    </source>
</evidence>
<reference evidence="6" key="1">
    <citation type="submission" date="2019-06" db="EMBL/GenBank/DDBJ databases">
        <authorList>
            <person name="Zheng W."/>
        </authorList>
    </citation>
    <scope>NUCLEOTIDE SEQUENCE</scope>
    <source>
        <strain evidence="6">QDHG01</strain>
    </source>
</reference>
<dbReference type="PANTHER" id="PTHR13848">
    <property type="entry name" value="PROTEIN YIPPEE-LIKE CG15309-RELATED"/>
    <property type="match status" value="1"/>
</dbReference>
<comment type="similarity">
    <text evidence="1 4">Belongs to the yippee family.</text>
</comment>
<dbReference type="Pfam" id="PF03226">
    <property type="entry name" value="Yippee-Mis18"/>
    <property type="match status" value="1"/>
</dbReference>
<dbReference type="EMBL" id="RRYP01000375">
    <property type="protein sequence ID" value="TNV87541.1"/>
    <property type="molecule type" value="Genomic_DNA"/>
</dbReference>
<evidence type="ECO:0000256" key="3">
    <source>
        <dbReference type="ARBA" id="ARBA00022833"/>
    </source>
</evidence>
<dbReference type="Proteomes" id="UP000785679">
    <property type="component" value="Unassembled WGS sequence"/>
</dbReference>
<evidence type="ECO:0000256" key="2">
    <source>
        <dbReference type="ARBA" id="ARBA00022723"/>
    </source>
</evidence>
<keyword evidence="2" id="KW-0479">Metal-binding</keyword>
<evidence type="ECO:0000259" key="5">
    <source>
        <dbReference type="PROSITE" id="PS51792"/>
    </source>
</evidence>